<evidence type="ECO:0000256" key="2">
    <source>
        <dbReference type="ARBA" id="ARBA00023002"/>
    </source>
</evidence>
<dbReference type="Gene3D" id="2.30.110.10">
    <property type="entry name" value="Electron Transport, Fmn-binding Protein, Chain A"/>
    <property type="match status" value="1"/>
</dbReference>
<sequence length="167" mass="17718">MSPLDTATDPLELRRAFGCFPSGVTALCARGSGSGSGAPVGMVASTFTPVSLSPALVSVCMQDTSATWPRLRERDRLGVSVLTEGQDTVCRSLAGKDGDRFASVEWEAAENGSVYIHGASLWLDCSVYAELPGGDHTIVLLEIHGLRAEPDRAPLVFHGSRFRRLAA</sequence>
<proteinExistence type="inferred from homology"/>
<organism evidence="4 5">
    <name type="scientific">Streptomyces phyllanthi</name>
    <dbReference type="NCBI Taxonomy" id="1803180"/>
    <lineage>
        <taxon>Bacteria</taxon>
        <taxon>Bacillati</taxon>
        <taxon>Actinomycetota</taxon>
        <taxon>Actinomycetes</taxon>
        <taxon>Kitasatosporales</taxon>
        <taxon>Streptomycetaceae</taxon>
        <taxon>Streptomyces</taxon>
    </lineage>
</organism>
<dbReference type="OrthoDB" id="9792858at2"/>
<evidence type="ECO:0000313" key="5">
    <source>
        <dbReference type="Proteomes" id="UP000326979"/>
    </source>
</evidence>
<evidence type="ECO:0000313" key="4">
    <source>
        <dbReference type="EMBL" id="MPY43113.1"/>
    </source>
</evidence>
<dbReference type="PANTHER" id="PTHR30466">
    <property type="entry name" value="FLAVIN REDUCTASE"/>
    <property type="match status" value="1"/>
</dbReference>
<dbReference type="GO" id="GO:0042602">
    <property type="term" value="F:riboflavin reductase (NADPH) activity"/>
    <property type="evidence" value="ECO:0007669"/>
    <property type="project" value="TreeGrafter"/>
</dbReference>
<name>A0A5N8W6K5_9ACTN</name>
<dbReference type="EMBL" id="VJZE01000200">
    <property type="protein sequence ID" value="MPY43113.1"/>
    <property type="molecule type" value="Genomic_DNA"/>
</dbReference>
<gene>
    <name evidence="4" type="ORF">FNH04_25345</name>
</gene>
<evidence type="ECO:0000256" key="1">
    <source>
        <dbReference type="ARBA" id="ARBA00008898"/>
    </source>
</evidence>
<comment type="similarity">
    <text evidence="1">Belongs to the non-flavoprotein flavin reductase family.</text>
</comment>
<dbReference type="SMART" id="SM00903">
    <property type="entry name" value="Flavin_Reduct"/>
    <property type="match status" value="1"/>
</dbReference>
<dbReference type="RefSeq" id="WP_152788023.1">
    <property type="nucleotide sequence ID" value="NZ_BAABEQ010000092.1"/>
</dbReference>
<dbReference type="GO" id="GO:0010181">
    <property type="term" value="F:FMN binding"/>
    <property type="evidence" value="ECO:0007669"/>
    <property type="project" value="InterPro"/>
</dbReference>
<protein>
    <submittedName>
        <fullName evidence="4">Flavin reductase family protein</fullName>
    </submittedName>
</protein>
<dbReference type="InterPro" id="IPR050268">
    <property type="entry name" value="NADH-dep_flavin_reductase"/>
</dbReference>
<dbReference type="AlphaFoldDB" id="A0A5N8W6K5"/>
<feature type="domain" description="Flavin reductase like" evidence="3">
    <location>
        <begin position="17"/>
        <end position="164"/>
    </location>
</feature>
<evidence type="ECO:0000259" key="3">
    <source>
        <dbReference type="SMART" id="SM00903"/>
    </source>
</evidence>
<reference evidence="4 5" key="1">
    <citation type="submission" date="2019-07" db="EMBL/GenBank/DDBJ databases">
        <title>New species of Amycolatopsis and Streptomyces.</title>
        <authorList>
            <person name="Duangmal K."/>
            <person name="Teo W.F.A."/>
            <person name="Lipun K."/>
        </authorList>
    </citation>
    <scope>NUCLEOTIDE SEQUENCE [LARGE SCALE GENOMIC DNA]</scope>
    <source>
        <strain evidence="4 5">TISTR 2346</strain>
    </source>
</reference>
<keyword evidence="2" id="KW-0560">Oxidoreductase</keyword>
<dbReference type="Pfam" id="PF01613">
    <property type="entry name" value="Flavin_Reduct"/>
    <property type="match status" value="1"/>
</dbReference>
<dbReference type="InterPro" id="IPR012349">
    <property type="entry name" value="Split_barrel_FMN-bd"/>
</dbReference>
<dbReference type="Proteomes" id="UP000326979">
    <property type="component" value="Unassembled WGS sequence"/>
</dbReference>
<dbReference type="PANTHER" id="PTHR30466:SF11">
    <property type="entry name" value="FLAVIN-DEPENDENT MONOOXYGENASE, REDUCTASE SUBUNIT HSAB"/>
    <property type="match status" value="1"/>
</dbReference>
<dbReference type="InterPro" id="IPR002563">
    <property type="entry name" value="Flavin_Rdtase-like_dom"/>
</dbReference>
<dbReference type="SUPFAM" id="SSF50475">
    <property type="entry name" value="FMN-binding split barrel"/>
    <property type="match status" value="1"/>
</dbReference>
<comment type="caution">
    <text evidence="4">The sequence shown here is derived from an EMBL/GenBank/DDBJ whole genome shotgun (WGS) entry which is preliminary data.</text>
</comment>
<accession>A0A5N8W6K5</accession>
<keyword evidence="5" id="KW-1185">Reference proteome</keyword>